<dbReference type="PANTHER" id="PTHR43317:SF1">
    <property type="entry name" value="THERMOSPERMINE SYNTHASE ACAULIS5"/>
    <property type="match status" value="1"/>
</dbReference>
<dbReference type="PANTHER" id="PTHR43317">
    <property type="entry name" value="THERMOSPERMINE SYNTHASE ACAULIS5"/>
    <property type="match status" value="1"/>
</dbReference>
<name>A0ABT2YS94_9GAMM</name>
<evidence type="ECO:0000313" key="3">
    <source>
        <dbReference type="Proteomes" id="UP001209713"/>
    </source>
</evidence>
<dbReference type="Proteomes" id="UP001209713">
    <property type="component" value="Unassembled WGS sequence"/>
</dbReference>
<comment type="caution">
    <text evidence="2">The sequence shown here is derived from an EMBL/GenBank/DDBJ whole genome shotgun (WGS) entry which is preliminary data.</text>
</comment>
<protein>
    <submittedName>
        <fullName evidence="2">Methyltransferase</fullName>
    </submittedName>
</protein>
<sequence>MSQHTLLHDSADEFGLIRVFDDGQFRILSFAEGDEQSRMRISSPHVLQHEYTQAMALSLLFCQPKRVCILGLGGGTLVNAIYHAVPSVQITAVELRQEVLDVAEMYFKIPKGKRIHLEHADAGEYLEKGLSKKVDLLMTDIYHAEGMDRQVLKTSFIENCARNIKENGWLILNCWTGGHDSDDLHDLLRIHFSDIRALDTGTGNWVILAGKQVSTISNKELKSQANKLSQKLDIPLSKWLSRLTNI</sequence>
<dbReference type="InterPro" id="IPR029063">
    <property type="entry name" value="SAM-dependent_MTases_sf"/>
</dbReference>
<dbReference type="RefSeq" id="WP_263530127.1">
    <property type="nucleotide sequence ID" value="NZ_JAOVZB010000003.1"/>
</dbReference>
<organism evidence="2 3">
    <name type="scientific">Marinomonas sargassi</name>
    <dbReference type="NCBI Taxonomy" id="2984494"/>
    <lineage>
        <taxon>Bacteria</taxon>
        <taxon>Pseudomonadati</taxon>
        <taxon>Pseudomonadota</taxon>
        <taxon>Gammaproteobacteria</taxon>
        <taxon>Oceanospirillales</taxon>
        <taxon>Oceanospirillaceae</taxon>
        <taxon>Marinomonas</taxon>
    </lineage>
</organism>
<keyword evidence="1" id="KW-0620">Polyamine biosynthesis</keyword>
<dbReference type="GO" id="GO:0008168">
    <property type="term" value="F:methyltransferase activity"/>
    <property type="evidence" value="ECO:0007669"/>
    <property type="project" value="UniProtKB-KW"/>
</dbReference>
<accession>A0ABT2YS94</accession>
<dbReference type="CDD" id="cd02440">
    <property type="entry name" value="AdoMet_MTases"/>
    <property type="match status" value="1"/>
</dbReference>
<evidence type="ECO:0000256" key="1">
    <source>
        <dbReference type="ARBA" id="ARBA00023115"/>
    </source>
</evidence>
<dbReference type="Gene3D" id="3.40.50.150">
    <property type="entry name" value="Vaccinia Virus protein VP39"/>
    <property type="match status" value="1"/>
</dbReference>
<reference evidence="2 3" key="1">
    <citation type="submission" date="2022-10" db="EMBL/GenBank/DDBJ databases">
        <title>Marinomonas transparenta sp. nov. and Marinomonas sargassi sp. nov., isolated from marine alga (Sargassum natans (L.) Gaillon).</title>
        <authorList>
            <person name="Wang Y."/>
        </authorList>
    </citation>
    <scope>NUCLEOTIDE SEQUENCE [LARGE SCALE GENOMIC DNA]</scope>
    <source>
        <strain evidence="2 3">C2222</strain>
    </source>
</reference>
<keyword evidence="2" id="KW-0489">Methyltransferase</keyword>
<dbReference type="SUPFAM" id="SSF53335">
    <property type="entry name" value="S-adenosyl-L-methionine-dependent methyltransferases"/>
    <property type="match status" value="1"/>
</dbReference>
<dbReference type="EMBL" id="JAOVZB010000003">
    <property type="protein sequence ID" value="MCV2402745.1"/>
    <property type="molecule type" value="Genomic_DNA"/>
</dbReference>
<evidence type="ECO:0000313" key="2">
    <source>
        <dbReference type="EMBL" id="MCV2402745.1"/>
    </source>
</evidence>
<keyword evidence="3" id="KW-1185">Reference proteome</keyword>
<dbReference type="Pfam" id="PF01564">
    <property type="entry name" value="Spermine_synth"/>
    <property type="match status" value="1"/>
</dbReference>
<dbReference type="GO" id="GO:0032259">
    <property type="term" value="P:methylation"/>
    <property type="evidence" value="ECO:0007669"/>
    <property type="project" value="UniProtKB-KW"/>
</dbReference>
<gene>
    <name evidence="2" type="ORF">OFY17_07595</name>
</gene>
<keyword evidence="2" id="KW-0808">Transferase</keyword>
<proteinExistence type="predicted"/>